<protein>
    <submittedName>
        <fullName evidence="3">Uncharacterized protein</fullName>
    </submittedName>
</protein>
<feature type="chain" id="PRO_5009304233" evidence="1">
    <location>
        <begin position="24"/>
        <end position="123"/>
    </location>
</feature>
<proteinExistence type="predicted"/>
<evidence type="ECO:0000313" key="2">
    <source>
        <dbReference type="Proteomes" id="UP000095284"/>
    </source>
</evidence>
<reference evidence="3" key="1">
    <citation type="submission" date="2016-11" db="UniProtKB">
        <authorList>
            <consortium name="WormBaseParasite"/>
        </authorList>
    </citation>
    <scope>IDENTIFICATION</scope>
</reference>
<accession>A0A1I7RIC8</accession>
<dbReference type="Proteomes" id="UP000095284">
    <property type="component" value="Unplaced"/>
</dbReference>
<organism evidence="2 3">
    <name type="scientific">Bursaphelenchus xylophilus</name>
    <name type="common">Pinewood nematode worm</name>
    <name type="synonym">Aphelenchoides xylophilus</name>
    <dbReference type="NCBI Taxonomy" id="6326"/>
    <lineage>
        <taxon>Eukaryota</taxon>
        <taxon>Metazoa</taxon>
        <taxon>Ecdysozoa</taxon>
        <taxon>Nematoda</taxon>
        <taxon>Chromadorea</taxon>
        <taxon>Rhabditida</taxon>
        <taxon>Tylenchina</taxon>
        <taxon>Tylenchomorpha</taxon>
        <taxon>Aphelenchoidea</taxon>
        <taxon>Aphelenchoididae</taxon>
        <taxon>Bursaphelenchus</taxon>
    </lineage>
</organism>
<dbReference type="WBParaSite" id="BXY_0045700.1">
    <property type="protein sequence ID" value="BXY_0045700.1"/>
    <property type="gene ID" value="BXY_0045700"/>
</dbReference>
<evidence type="ECO:0000256" key="1">
    <source>
        <dbReference type="SAM" id="SignalP"/>
    </source>
</evidence>
<keyword evidence="1" id="KW-0732">Signal</keyword>
<feature type="signal peptide" evidence="1">
    <location>
        <begin position="1"/>
        <end position="23"/>
    </location>
</feature>
<sequence>MSTTQSKMGAWLCFLLFFTIVFCATCGNLYVTCRKKFIDKSLLLLMTDGEPIEQTEFFKRFQEVGFCMTCEERYKDAEHEDDIRDAVHCMIECKVALYTLTIEYCENNRTRFEALTNNDNFRE</sequence>
<dbReference type="AlphaFoldDB" id="A0A1I7RIC8"/>
<name>A0A1I7RIC8_BURXY</name>
<evidence type="ECO:0000313" key="3">
    <source>
        <dbReference type="WBParaSite" id="BXY_0045700.1"/>
    </source>
</evidence>